<accession>A0ABQ9LGX8</accession>
<dbReference type="EMBL" id="JARPOI010000012">
    <property type="protein sequence ID" value="KAJ9167186.1"/>
    <property type="molecule type" value="Genomic_DNA"/>
</dbReference>
<name>A0ABQ9LGX8_HEVBR</name>
<dbReference type="InterPro" id="IPR027417">
    <property type="entry name" value="P-loop_NTPase"/>
</dbReference>
<evidence type="ECO:0000256" key="3">
    <source>
        <dbReference type="ARBA" id="ARBA00023015"/>
    </source>
</evidence>
<evidence type="ECO:0000256" key="1">
    <source>
        <dbReference type="ARBA" id="ARBA00008675"/>
    </source>
</evidence>
<organism evidence="7 8">
    <name type="scientific">Hevea brasiliensis</name>
    <name type="common">Para rubber tree</name>
    <name type="synonym">Siphonia brasiliensis</name>
    <dbReference type="NCBI Taxonomy" id="3981"/>
    <lineage>
        <taxon>Eukaryota</taxon>
        <taxon>Viridiplantae</taxon>
        <taxon>Streptophyta</taxon>
        <taxon>Embryophyta</taxon>
        <taxon>Tracheophyta</taxon>
        <taxon>Spermatophyta</taxon>
        <taxon>Magnoliopsida</taxon>
        <taxon>eudicotyledons</taxon>
        <taxon>Gunneridae</taxon>
        <taxon>Pentapetalae</taxon>
        <taxon>rosids</taxon>
        <taxon>fabids</taxon>
        <taxon>Malpighiales</taxon>
        <taxon>Euphorbiaceae</taxon>
        <taxon>Crotonoideae</taxon>
        <taxon>Micrandreae</taxon>
        <taxon>Hevea</taxon>
    </lineage>
</organism>
<evidence type="ECO:0000313" key="8">
    <source>
        <dbReference type="Proteomes" id="UP001174677"/>
    </source>
</evidence>
<dbReference type="SUPFAM" id="SSF52540">
    <property type="entry name" value="P-loop containing nucleoside triphosphate hydrolases"/>
    <property type="match status" value="1"/>
</dbReference>
<dbReference type="InterPro" id="IPR051650">
    <property type="entry name" value="SL_signaling_regulator"/>
</dbReference>
<dbReference type="PANTHER" id="PTHR43572">
    <property type="entry name" value="CHAPERONE PROTEIN CLPD, CHLOROPLASTIC"/>
    <property type="match status" value="1"/>
</dbReference>
<proteinExistence type="inferred from homology"/>
<keyword evidence="2 5" id="KW-0677">Repeat</keyword>
<keyword evidence="4" id="KW-0804">Transcription</keyword>
<evidence type="ECO:0000313" key="7">
    <source>
        <dbReference type="EMBL" id="KAJ9167186.1"/>
    </source>
</evidence>
<keyword evidence="3" id="KW-0805">Transcription regulation</keyword>
<dbReference type="InterPro" id="IPR004176">
    <property type="entry name" value="Clp_R_N"/>
</dbReference>
<dbReference type="Pfam" id="PF26587">
    <property type="entry name" value="AAA_lid_SMAX1"/>
    <property type="match status" value="1"/>
</dbReference>
<reference evidence="7 8" key="1">
    <citation type="journal article" date="2023" name="Plant Biotechnol. J.">
        <title>Chromosome-level wild Hevea brasiliensis genome provides new tools for genomic-assisted breeding and valuable loci to elevate rubber yield.</title>
        <authorList>
            <person name="Cheng H."/>
            <person name="Song X."/>
            <person name="Hu Y."/>
            <person name="Wu T."/>
            <person name="Yang Q."/>
            <person name="An Z."/>
            <person name="Feng S."/>
            <person name="Deng Z."/>
            <person name="Wu W."/>
            <person name="Zeng X."/>
            <person name="Tu M."/>
            <person name="Wang X."/>
            <person name="Huang H."/>
        </authorList>
    </citation>
    <scope>NUCLEOTIDE SEQUENCE [LARGE SCALE GENOMIC DNA]</scope>
    <source>
        <strain evidence="7">MT/VB/25A 57/8</strain>
    </source>
</reference>
<dbReference type="InterPro" id="IPR036628">
    <property type="entry name" value="Clp_N_dom_sf"/>
</dbReference>
<dbReference type="Gene3D" id="1.10.1780.10">
    <property type="entry name" value="Clp, N-terminal domain"/>
    <property type="match status" value="1"/>
</dbReference>
<comment type="similarity">
    <text evidence="1">Belongs to the ClpA/ClpB family.</text>
</comment>
<dbReference type="Pfam" id="PF02861">
    <property type="entry name" value="Clp_N"/>
    <property type="match status" value="1"/>
</dbReference>
<dbReference type="Proteomes" id="UP001174677">
    <property type="component" value="Chromosome 12"/>
</dbReference>
<dbReference type="CDD" id="cd19499">
    <property type="entry name" value="RecA-like_ClpB_Hsp104-like"/>
    <property type="match status" value="1"/>
</dbReference>
<dbReference type="Pfam" id="PF07724">
    <property type="entry name" value="AAA_2"/>
    <property type="match status" value="1"/>
</dbReference>
<evidence type="ECO:0000256" key="5">
    <source>
        <dbReference type="PROSITE-ProRule" id="PRU01251"/>
    </source>
</evidence>
<comment type="caution">
    <text evidence="7">The sequence shown here is derived from an EMBL/GenBank/DDBJ whole genome shotgun (WGS) entry which is preliminary data.</text>
</comment>
<sequence length="1105" mass="121734">MPTLVSLARQFLTDEAARVLDDAVAVARRRSHAQTTSLHAVSALLALPSSILRDACARSRNSACSSRLQFGALELCVGVSLDRLPSSKTADEPPISNSLMAAIKRSQANQRRHSDNFQLQQIHCNQQAASVLKVELKHFILSIMDDPIVSRVFGEAGFRSCDIKLAVIHPPVTHASNFSRTRCPPVFLCNLTGSELGRPDSSFPSSGREDGEENCRRIAEALVKGKNLLLLGACASDALNRFIECVNTDGGGILPTEIAGLSLISVEKEIIEFLSEGGNNREKMDFKVEELRHKLEQCSGPGIVLSFGELKALVDEKLSSGALSYLVSKLTGLLEGFKDKLRLMGATAVYETYSKFLGEFPAIEKDWDLHILPITSSKSPIDCFGSKSSLMGSFVPFGGFFSTPSDLKYPLCNVAQSITQCHLCTAKYEQEVTAMLKGSTVSIADQYSENLPSWLQMAQLDTGKGLDVAKTKNDGTTLNARILGLQRKWSDFCQRIHRAQPFSKFDVSQGRAQALVLEGFQYVADRKESSSGSCSRDSLLNESQCANLSLGVHMDLQNDFPKRNSIPITVDSETENVNCQSKLIKEASKSQQKEKDSPWFTPLTLPNMSLPADHTSSSSVTSVTTDLGLGTIFASCSRRPNTPKLGDHREHYQHFLGFNSSKFGISESNSHQVIQPSSCSNPSSGEHFDSRDYKSIKKALNEKVGWQEDAICAISQAISRCKAGYGRHRGSTVRGDIWLTFVGHDKVGKKKIASMLAEIIFGSHENLISVDLSFQGGVNPSDSVFECQELNDYDVKFRGKTVVDYIAMELSKKPQSVLLLENVDKADFLAQNSLFQAVTTGKFPDSHGREISTNNMIFVTTSTIGMGNTNFQPLKEPVKLSEEDILGAKNWQMQILIEHAAEGASGSNGRNVKISRKVTSTTSVNKRKLEGTTNFTEQELNYKAKKLPHKVLGSSLDLNLPVEETEDNTNSGCCDSDSISENSETWLEDFFDQVDEKVLFKPFDFDALGEKIVMEISIQFQKAFGSEFLLEIDDEVMVQMIAASWLSARSRAVEDWIERVLGRGFTEARQKYHSNVKYVVKLVTCRGLFVEDQAAGICLPSRINL</sequence>
<keyword evidence="8" id="KW-1185">Reference proteome</keyword>
<evidence type="ECO:0000259" key="6">
    <source>
        <dbReference type="PROSITE" id="PS51903"/>
    </source>
</evidence>
<dbReference type="PROSITE" id="PS51903">
    <property type="entry name" value="CLP_R"/>
    <property type="match status" value="1"/>
</dbReference>
<dbReference type="PANTHER" id="PTHR43572:SF38">
    <property type="entry name" value="PROTEIN SMAX1-LIKE 6"/>
    <property type="match status" value="1"/>
</dbReference>
<gene>
    <name evidence="7" type="ORF">P3X46_021854</name>
</gene>
<evidence type="ECO:0000256" key="2">
    <source>
        <dbReference type="ARBA" id="ARBA00022737"/>
    </source>
</evidence>
<dbReference type="Pfam" id="PF23569">
    <property type="entry name" value="NBD_SMAX1"/>
    <property type="match status" value="1"/>
</dbReference>
<dbReference type="InterPro" id="IPR058680">
    <property type="entry name" value="NBD_SMAX1-like"/>
</dbReference>
<evidence type="ECO:0000256" key="4">
    <source>
        <dbReference type="ARBA" id="ARBA00023163"/>
    </source>
</evidence>
<dbReference type="InterPro" id="IPR058954">
    <property type="entry name" value="AAA_lid_SMAX1"/>
</dbReference>
<dbReference type="Gene3D" id="3.40.50.300">
    <property type="entry name" value="P-loop containing nucleotide triphosphate hydrolases"/>
    <property type="match status" value="1"/>
</dbReference>
<dbReference type="SUPFAM" id="SSF81923">
    <property type="entry name" value="Double Clp-N motif"/>
    <property type="match status" value="1"/>
</dbReference>
<dbReference type="InterPro" id="IPR003959">
    <property type="entry name" value="ATPase_AAA_core"/>
</dbReference>
<protein>
    <recommendedName>
        <fullName evidence="6">Clp R domain-containing protein</fullName>
    </recommendedName>
</protein>
<feature type="domain" description="Clp R" evidence="6">
    <location>
        <begin position="8"/>
        <end position="173"/>
    </location>
</feature>